<dbReference type="Proteomes" id="UP001141552">
    <property type="component" value="Unassembled WGS sequence"/>
</dbReference>
<protein>
    <recommendedName>
        <fullName evidence="3">Pentatricopeptide repeat-containing protein</fullName>
    </recommendedName>
</protein>
<dbReference type="AlphaFoldDB" id="A0A9Q0J1E1"/>
<evidence type="ECO:0008006" key="3">
    <source>
        <dbReference type="Google" id="ProtNLM"/>
    </source>
</evidence>
<sequence>TQILTVKRHRIAFVYDPTFHNLPGESSAPLAFNFSDICRLLDSGMVESSQPVNPICSQVASKHGTCSIECLIEEAPVPDTRDVGLLMRLGCCLRLCPRGILLLTLLLLSGYVQCGRLSEAKGGEHIEEKKLRKEMGLKGVRKVPGCSWIHLGGGVHIFLFGDKLNPQAAEIMPERIGSRSGVVYWTSLLAKYSRSGFVDEARVLFEGYVQCGRLSEAKGGEHIEEQKLRKEMCEEGFWMLFDTLVEEFISFCPEIS</sequence>
<feature type="non-terminal residue" evidence="1">
    <location>
        <position position="256"/>
    </location>
</feature>
<accession>A0A9Q0J1E1</accession>
<gene>
    <name evidence="1" type="ORF">Tsubulata_049488</name>
</gene>
<proteinExistence type="predicted"/>
<reference evidence="1" key="1">
    <citation type="submission" date="2022-02" db="EMBL/GenBank/DDBJ databases">
        <authorList>
            <person name="Henning P.M."/>
            <person name="McCubbin A.G."/>
            <person name="Shore J.S."/>
        </authorList>
    </citation>
    <scope>NUCLEOTIDE SEQUENCE</scope>
    <source>
        <strain evidence="1">F60SS</strain>
        <tissue evidence="1">Leaves</tissue>
    </source>
</reference>
<comment type="caution">
    <text evidence="1">The sequence shown here is derived from an EMBL/GenBank/DDBJ whole genome shotgun (WGS) entry which is preliminary data.</text>
</comment>
<dbReference type="Pfam" id="PF01535">
    <property type="entry name" value="PPR"/>
    <property type="match status" value="1"/>
</dbReference>
<dbReference type="EMBL" id="JAKUCV010007189">
    <property type="protein sequence ID" value="KAJ4824432.1"/>
    <property type="molecule type" value="Genomic_DNA"/>
</dbReference>
<evidence type="ECO:0000313" key="2">
    <source>
        <dbReference type="Proteomes" id="UP001141552"/>
    </source>
</evidence>
<evidence type="ECO:0000313" key="1">
    <source>
        <dbReference type="EMBL" id="KAJ4824432.1"/>
    </source>
</evidence>
<reference evidence="1" key="2">
    <citation type="journal article" date="2023" name="Plants (Basel)">
        <title>Annotation of the Turnera subulata (Passifloraceae) Draft Genome Reveals the S-Locus Evolved after the Divergence of Turneroideae from Passifloroideae in a Stepwise Manner.</title>
        <authorList>
            <person name="Henning P.M."/>
            <person name="Roalson E.H."/>
            <person name="Mir W."/>
            <person name="McCubbin A.G."/>
            <person name="Shore J.S."/>
        </authorList>
    </citation>
    <scope>NUCLEOTIDE SEQUENCE</scope>
    <source>
        <strain evidence="1">F60SS</strain>
    </source>
</reference>
<dbReference type="InterPro" id="IPR002885">
    <property type="entry name" value="PPR_rpt"/>
</dbReference>
<keyword evidence="2" id="KW-1185">Reference proteome</keyword>
<name>A0A9Q0J1E1_9ROSI</name>
<organism evidence="1 2">
    <name type="scientific">Turnera subulata</name>
    <dbReference type="NCBI Taxonomy" id="218843"/>
    <lineage>
        <taxon>Eukaryota</taxon>
        <taxon>Viridiplantae</taxon>
        <taxon>Streptophyta</taxon>
        <taxon>Embryophyta</taxon>
        <taxon>Tracheophyta</taxon>
        <taxon>Spermatophyta</taxon>
        <taxon>Magnoliopsida</taxon>
        <taxon>eudicotyledons</taxon>
        <taxon>Gunneridae</taxon>
        <taxon>Pentapetalae</taxon>
        <taxon>rosids</taxon>
        <taxon>fabids</taxon>
        <taxon>Malpighiales</taxon>
        <taxon>Passifloraceae</taxon>
        <taxon>Turnera</taxon>
    </lineage>
</organism>
<dbReference type="OrthoDB" id="1436350at2759"/>